<feature type="compositionally biased region" description="Polar residues" evidence="1">
    <location>
        <begin position="151"/>
        <end position="169"/>
    </location>
</feature>
<sequence>MEKAEHEGEDVVGCVIGGRPLMKDASTSTTTTAYITADSDWPPQSLNLVKNIDCLVSFIIANVSHDPTEEPQLRAIAQYMLHSRQFSLEQCIQLFSKPGADKLLTKLLNSESDFLDATPRSFGIDIVASTTANKIQRSLDVKHLQKKSEPNNEASSTKQQFSSNQNVSKSKIPKMTVTQKKTTSRKKHTVLSEIEPICERDGGGGAAAADTLFDRIKPRFNLGLLYGNQDYLWVRYHARTEFEFPRQYRITFRKNDKCKVFTFDVTRLSVCDRIYEVYVKKLPDKVQTRATSLIVSTLINKIDMYGSVIFCSELKHFQYNTTLFLSNYVKFTYCYTTYSNIFDPISYDEIRAMSVYITYGLLFLKNSNMTNMPTETHGPLIAYTGEKPKPALSKFDSNTVYTNEGCRAMQSVDKTSDLGSTSNFIEVVLELSFDFENLSQLLDYVL</sequence>
<name>X5GF28_9VIRU</name>
<dbReference type="EMBL" id="KJ566561">
    <property type="protein sequence ID" value="AHW98279.1"/>
    <property type="molecule type" value="Genomic_DNA"/>
</dbReference>
<organism evidence="2">
    <name type="scientific">Nilaparvata lugens endogenous nudivirus</name>
    <dbReference type="NCBI Taxonomy" id="1487700"/>
    <lineage>
        <taxon>Viruses</taxon>
        <taxon>Viruses incertae sedis</taxon>
        <taxon>Naldaviricetes</taxon>
        <taxon>Lefavirales</taxon>
        <taxon>Nudiviridae</taxon>
    </lineage>
</organism>
<evidence type="ECO:0000313" key="2">
    <source>
        <dbReference type="EMBL" id="AHW98279.1"/>
    </source>
</evidence>
<reference evidence="2" key="2">
    <citation type="submission" date="2014-03" db="EMBL/GenBank/DDBJ databases">
        <authorList>
            <person name="Cheng R."/>
            <person name="Zhang C.-X."/>
        </authorList>
    </citation>
    <scope>NUCLEOTIDE SEQUENCE</scope>
    <source>
        <strain evidence="2">Hangzhou</strain>
    </source>
</reference>
<feature type="compositionally biased region" description="Basic and acidic residues" evidence="1">
    <location>
        <begin position="141"/>
        <end position="150"/>
    </location>
</feature>
<protein>
    <submittedName>
        <fullName evidence="2">p47</fullName>
    </submittedName>
</protein>
<accession>X5GF28</accession>
<feature type="region of interest" description="Disordered" evidence="1">
    <location>
        <begin position="141"/>
        <end position="185"/>
    </location>
</feature>
<proteinExistence type="predicted"/>
<reference evidence="2" key="1">
    <citation type="journal article" date="2014" name="J. Virol.">
        <title>Brown planthopper nudivirus DNA integrated in its host genome.</title>
        <authorList>
            <person name="Cheng R.L."/>
            <person name="Xi Y."/>
            <person name="Lou Y.H."/>
            <person name="Wang Z."/>
            <person name="Xu J.Y."/>
            <person name="Xu H.J."/>
            <person name="Zhang C.X."/>
        </authorList>
    </citation>
    <scope>NUCLEOTIDE SEQUENCE</scope>
    <source>
        <strain evidence="2">Hangzhou</strain>
    </source>
</reference>
<evidence type="ECO:0000256" key="1">
    <source>
        <dbReference type="SAM" id="MobiDB-lite"/>
    </source>
</evidence>